<dbReference type="Proteomes" id="UP000032067">
    <property type="component" value="Unassembled WGS sequence"/>
</dbReference>
<evidence type="ECO:0000313" key="4">
    <source>
        <dbReference type="Proteomes" id="UP000032067"/>
    </source>
</evidence>
<dbReference type="OrthoDB" id="9154761at2"/>
<feature type="compositionally biased region" description="Basic and acidic residues" evidence="1">
    <location>
        <begin position="81"/>
        <end position="135"/>
    </location>
</feature>
<sequence>MTTRRREKRVRKFGLAIFFIATCAYSNGVAAQDSAKTWRCGSTYSDRPCEGGKTVKVDDPRSHEDRRAAEAGAKSNSTQADKLERSRLSLEKAAYDRDRQAAREARSAAMAERRMALSEQQARERATKAAGDPRKSTMSFSSGGSGKSAGDAPAKQKKRKSRDSDAG</sequence>
<name>A0A0D0JQN0_VARPD</name>
<gene>
    <name evidence="3" type="ORF">RT97_31405</name>
</gene>
<feature type="signal peptide" evidence="2">
    <location>
        <begin position="1"/>
        <end position="31"/>
    </location>
</feature>
<organism evidence="3 4">
    <name type="scientific">Variovorax paradoxus</name>
    <dbReference type="NCBI Taxonomy" id="34073"/>
    <lineage>
        <taxon>Bacteria</taxon>
        <taxon>Pseudomonadati</taxon>
        <taxon>Pseudomonadota</taxon>
        <taxon>Betaproteobacteria</taxon>
        <taxon>Burkholderiales</taxon>
        <taxon>Comamonadaceae</taxon>
        <taxon>Variovorax</taxon>
    </lineage>
</organism>
<dbReference type="EMBL" id="JXQQ01000136">
    <property type="protein sequence ID" value="KIQ16112.1"/>
    <property type="molecule type" value="Genomic_DNA"/>
</dbReference>
<comment type="caution">
    <text evidence="3">The sequence shown here is derived from an EMBL/GenBank/DDBJ whole genome shotgun (WGS) entry which is preliminary data.</text>
</comment>
<feature type="chain" id="PRO_5002231213" description="DUF4124 domain-containing protein" evidence="2">
    <location>
        <begin position="32"/>
        <end position="167"/>
    </location>
</feature>
<evidence type="ECO:0000256" key="1">
    <source>
        <dbReference type="SAM" id="MobiDB-lite"/>
    </source>
</evidence>
<accession>A0A0D0JQN0</accession>
<protein>
    <recommendedName>
        <fullName evidence="5">DUF4124 domain-containing protein</fullName>
    </recommendedName>
</protein>
<dbReference type="RefSeq" id="WP_042582782.1">
    <property type="nucleotide sequence ID" value="NZ_JXQQ01000136.1"/>
</dbReference>
<feature type="compositionally biased region" description="Basic and acidic residues" evidence="1">
    <location>
        <begin position="47"/>
        <end position="69"/>
    </location>
</feature>
<evidence type="ECO:0000313" key="3">
    <source>
        <dbReference type="EMBL" id="KIQ16112.1"/>
    </source>
</evidence>
<reference evidence="3 4" key="1">
    <citation type="submission" date="2014-12" db="EMBL/GenBank/DDBJ databases">
        <title>16Stimator: statistical estimation of ribosomal gene copy numbers from draft genome assemblies.</title>
        <authorList>
            <person name="Perisin M.A."/>
            <person name="Vetter M."/>
            <person name="Gilbert J.A."/>
            <person name="Bergelson J."/>
        </authorList>
    </citation>
    <scope>NUCLEOTIDE SEQUENCE [LARGE SCALE GENOMIC DNA]</scope>
    <source>
        <strain evidence="3 4">MEDvA23</strain>
    </source>
</reference>
<evidence type="ECO:0000256" key="2">
    <source>
        <dbReference type="SAM" id="SignalP"/>
    </source>
</evidence>
<evidence type="ECO:0008006" key="5">
    <source>
        <dbReference type="Google" id="ProtNLM"/>
    </source>
</evidence>
<proteinExistence type="predicted"/>
<feature type="region of interest" description="Disordered" evidence="1">
    <location>
        <begin position="45"/>
        <end position="167"/>
    </location>
</feature>
<keyword evidence="2" id="KW-0732">Signal</keyword>
<dbReference type="AlphaFoldDB" id="A0A0D0JQN0"/>